<accession>A0A066VVK7</accession>
<reference evidence="11 12" key="1">
    <citation type="submission" date="2014-05" db="EMBL/GenBank/DDBJ databases">
        <title>Draft genome sequence of a rare smut relative, Tilletiaria anomala UBC 951.</title>
        <authorList>
            <consortium name="DOE Joint Genome Institute"/>
            <person name="Toome M."/>
            <person name="Kuo A."/>
            <person name="Henrissat B."/>
            <person name="Lipzen A."/>
            <person name="Tritt A."/>
            <person name="Yoshinaga Y."/>
            <person name="Zane M."/>
            <person name="Barry K."/>
            <person name="Grigoriev I.V."/>
            <person name="Spatafora J.W."/>
            <person name="Aimea M.C."/>
        </authorList>
    </citation>
    <scope>NUCLEOTIDE SEQUENCE [LARGE SCALE GENOMIC DNA]</scope>
    <source>
        <strain evidence="11 12">UBC 951</strain>
    </source>
</reference>
<gene>
    <name evidence="11" type="ORF">K437DRAFT_246986</name>
</gene>
<dbReference type="RefSeq" id="XP_013243294.1">
    <property type="nucleotide sequence ID" value="XM_013387840.1"/>
</dbReference>
<evidence type="ECO:0000256" key="7">
    <source>
        <dbReference type="ARBA" id="ARBA00023136"/>
    </source>
</evidence>
<comment type="caution">
    <text evidence="11">The sequence shown here is derived from an EMBL/GenBank/DDBJ whole genome shotgun (WGS) entry which is preliminary data.</text>
</comment>
<comment type="subcellular location">
    <subcellularLocation>
        <location evidence="2">Membrane</location>
    </subcellularLocation>
    <subcellularLocation>
        <location evidence="1">Mitochondrion</location>
    </subcellularLocation>
</comment>
<dbReference type="FunCoup" id="A0A066VVK7">
    <property type="interactions" value="140"/>
</dbReference>
<keyword evidence="3 10" id="KW-0812">Transmembrane</keyword>
<evidence type="ECO:0000313" key="12">
    <source>
        <dbReference type="Proteomes" id="UP000027361"/>
    </source>
</evidence>
<evidence type="ECO:0000256" key="1">
    <source>
        <dbReference type="ARBA" id="ARBA00004173"/>
    </source>
</evidence>
<keyword evidence="7 10" id="KW-0472">Membrane</keyword>
<evidence type="ECO:0000256" key="8">
    <source>
        <dbReference type="SAM" id="Coils"/>
    </source>
</evidence>
<dbReference type="Pfam" id="PF07798">
    <property type="entry name" value="CCDC90-like"/>
    <property type="match status" value="1"/>
</dbReference>
<evidence type="ECO:0000256" key="10">
    <source>
        <dbReference type="SAM" id="Phobius"/>
    </source>
</evidence>
<proteinExistence type="predicted"/>
<keyword evidence="12" id="KW-1185">Reference proteome</keyword>
<feature type="transmembrane region" description="Helical" evidence="10">
    <location>
        <begin position="189"/>
        <end position="210"/>
    </location>
</feature>
<name>A0A066VVK7_TILAU</name>
<evidence type="ECO:0000256" key="6">
    <source>
        <dbReference type="ARBA" id="ARBA00023128"/>
    </source>
</evidence>
<dbReference type="GeneID" id="25263243"/>
<evidence type="ECO:0000256" key="5">
    <source>
        <dbReference type="ARBA" id="ARBA00023054"/>
    </source>
</evidence>
<dbReference type="GO" id="GO:0016020">
    <property type="term" value="C:membrane"/>
    <property type="evidence" value="ECO:0007669"/>
    <property type="project" value="UniProtKB-SubCell"/>
</dbReference>
<dbReference type="STRING" id="1037660.A0A066VVK7"/>
<sequence length="258" mass="29132">MSAGTELVSVAPYDSSSQAYSRVIPKASHPFDTREFVNKLEEAGFHRDPAQAIMEATRALLADRNNAMLQRALDKTDLENEAYLFSAALSELRTELQVKARNDAASLRSLTTLLQREVDSMNQKMREDINTLKHDIQVDMNNRKSESKEEQNQLEQDIQDLHNRFTISLSDLKTEIEQNIKWDATRRSLALVFGIAAILMTTIMLADFFTRPDAEESEKRKNGSMTDGSAITGETNLPKKAEELGLVPQYMQDGSRFV</sequence>
<dbReference type="PANTHER" id="PTHR14360:SF12">
    <property type="entry name" value="MOZ PROTEIN REPRESENTS A CHROMATIN-ASSOCIATED ACETYLTRANSFERASE"/>
    <property type="match status" value="1"/>
</dbReference>
<dbReference type="InParanoid" id="A0A066VVK7"/>
<dbReference type="HOGENOM" id="CLU_063518_2_0_1"/>
<dbReference type="InterPro" id="IPR024461">
    <property type="entry name" value="CCDC90-like"/>
</dbReference>
<evidence type="ECO:0000256" key="2">
    <source>
        <dbReference type="ARBA" id="ARBA00004370"/>
    </source>
</evidence>
<evidence type="ECO:0008006" key="13">
    <source>
        <dbReference type="Google" id="ProtNLM"/>
    </source>
</evidence>
<dbReference type="OMA" id="PQDQHDI"/>
<dbReference type="Proteomes" id="UP000027361">
    <property type="component" value="Unassembled WGS sequence"/>
</dbReference>
<dbReference type="PANTHER" id="PTHR14360">
    <property type="entry name" value="PROTEIN FMP32, MITOCHONDRIAL"/>
    <property type="match status" value="1"/>
</dbReference>
<evidence type="ECO:0000256" key="9">
    <source>
        <dbReference type="SAM" id="MobiDB-lite"/>
    </source>
</evidence>
<keyword evidence="5 8" id="KW-0175">Coiled coil</keyword>
<dbReference type="EMBL" id="JMSN01000040">
    <property type="protein sequence ID" value="KDN45757.1"/>
    <property type="molecule type" value="Genomic_DNA"/>
</dbReference>
<organism evidence="11 12">
    <name type="scientific">Tilletiaria anomala (strain ATCC 24038 / CBS 436.72 / UBC 951)</name>
    <dbReference type="NCBI Taxonomy" id="1037660"/>
    <lineage>
        <taxon>Eukaryota</taxon>
        <taxon>Fungi</taxon>
        <taxon>Dikarya</taxon>
        <taxon>Basidiomycota</taxon>
        <taxon>Ustilaginomycotina</taxon>
        <taxon>Exobasidiomycetes</taxon>
        <taxon>Georgefischeriales</taxon>
        <taxon>Tilletiariaceae</taxon>
        <taxon>Tilletiaria</taxon>
    </lineage>
</organism>
<evidence type="ECO:0000313" key="11">
    <source>
        <dbReference type="EMBL" id="KDN45757.1"/>
    </source>
</evidence>
<feature type="coiled-coil region" evidence="8">
    <location>
        <begin position="137"/>
        <end position="164"/>
    </location>
</feature>
<protein>
    <recommendedName>
        <fullName evidence="13">DUF1640-domain-containing protein</fullName>
    </recommendedName>
</protein>
<keyword evidence="6" id="KW-0496">Mitochondrion</keyword>
<dbReference type="Gene3D" id="1.20.5.340">
    <property type="match status" value="1"/>
</dbReference>
<dbReference type="GO" id="GO:0005739">
    <property type="term" value="C:mitochondrion"/>
    <property type="evidence" value="ECO:0007669"/>
    <property type="project" value="UniProtKB-SubCell"/>
</dbReference>
<dbReference type="AlphaFoldDB" id="A0A066VVK7"/>
<feature type="region of interest" description="Disordered" evidence="9">
    <location>
        <begin position="214"/>
        <end position="244"/>
    </location>
</feature>
<dbReference type="OrthoDB" id="1552at2759"/>
<evidence type="ECO:0000256" key="4">
    <source>
        <dbReference type="ARBA" id="ARBA00022989"/>
    </source>
</evidence>
<keyword evidence="4 10" id="KW-1133">Transmembrane helix</keyword>
<feature type="compositionally biased region" description="Polar residues" evidence="9">
    <location>
        <begin position="223"/>
        <end position="235"/>
    </location>
</feature>
<evidence type="ECO:0000256" key="3">
    <source>
        <dbReference type="ARBA" id="ARBA00022692"/>
    </source>
</evidence>